<protein>
    <recommendedName>
        <fullName evidence="5">C1q domain-containing protein</fullName>
    </recommendedName>
</protein>
<evidence type="ECO:0000313" key="2">
    <source>
        <dbReference type="EMBL" id="KAF4028528.1"/>
    </source>
</evidence>
<sequence>MSSTASSDASADVAAVTPSAEVLPGTKPTAIPLTIPSPSSCKMRSQEFLEFEGTTVFAPSPSPTYRYTLSMKNGKLRIWLEDCDSKKQWCTTDLDIQDYVDSSNVIPDATASDYVEECCFRDLLDAADDDLTNIPSSLQRRKDGILQLQLAVNIQVLLKTRVVTYSFDLEEISVERIDVLESKLHDLQDEVETLALSRQTSTIQKLEEGIKKLLKDCAGRDAVILQLKEEVKAVHLARENSVVVLLQATTKTAGGGDWVCWINSTFVFGVSAVMTGLDGVVPVESPGTYQVAVVVNHQTGGHNMSIQMMKGSDCIQSAYCGYAQGHPGSTSLTCTTRLAKSDQLSVKCPANLVGTSYLTLIRLGK</sequence>
<dbReference type="AlphaFoldDB" id="A0A833SG66"/>
<comment type="caution">
    <text evidence="2">The sequence shown here is derived from an EMBL/GenBank/DDBJ whole genome shotgun (WGS) entry which is preliminary data.</text>
</comment>
<reference evidence="2" key="1">
    <citation type="submission" date="2020-04" db="EMBL/GenBank/DDBJ databases">
        <title>Hybrid Assembly of Korean Phytophthora infestans isolates.</title>
        <authorList>
            <person name="Prokchorchik M."/>
            <person name="Lee Y."/>
            <person name="Seo J."/>
            <person name="Cho J.-H."/>
            <person name="Park Y.-E."/>
            <person name="Jang D.-C."/>
            <person name="Im J.-S."/>
            <person name="Choi J.-G."/>
            <person name="Park H.-J."/>
            <person name="Lee G.-B."/>
            <person name="Lee Y.-G."/>
            <person name="Hong S.-Y."/>
            <person name="Cho K."/>
            <person name="Sohn K.H."/>
        </authorList>
    </citation>
    <scope>NUCLEOTIDE SEQUENCE</scope>
    <source>
        <strain evidence="2">KR_1_A1</strain>
        <strain evidence="3">KR_2_A2</strain>
    </source>
</reference>
<dbReference type="Gene3D" id="2.60.120.40">
    <property type="match status" value="1"/>
</dbReference>
<evidence type="ECO:0008006" key="5">
    <source>
        <dbReference type="Google" id="ProtNLM"/>
    </source>
</evidence>
<dbReference type="Proteomes" id="UP000704712">
    <property type="component" value="Unassembled WGS sequence"/>
</dbReference>
<feature type="coiled-coil region" evidence="1">
    <location>
        <begin position="177"/>
        <end position="216"/>
    </location>
</feature>
<organism evidence="2 4">
    <name type="scientific">Phytophthora infestans</name>
    <name type="common">Potato late blight agent</name>
    <name type="synonym">Botrytis infestans</name>
    <dbReference type="NCBI Taxonomy" id="4787"/>
    <lineage>
        <taxon>Eukaryota</taxon>
        <taxon>Sar</taxon>
        <taxon>Stramenopiles</taxon>
        <taxon>Oomycota</taxon>
        <taxon>Peronosporomycetes</taxon>
        <taxon>Peronosporales</taxon>
        <taxon>Peronosporaceae</taxon>
        <taxon>Phytophthora</taxon>
    </lineage>
</organism>
<keyword evidence="1" id="KW-0175">Coiled coil</keyword>
<dbReference type="EMBL" id="WSZM01001040">
    <property type="protein sequence ID" value="KAF4028528.1"/>
    <property type="molecule type" value="Genomic_DNA"/>
</dbReference>
<name>A0A833SG66_PHYIN</name>
<gene>
    <name evidence="2" type="ORF">GN244_ATG19795</name>
    <name evidence="3" type="ORF">GN958_ATG01020</name>
</gene>
<dbReference type="InterPro" id="IPR008983">
    <property type="entry name" value="Tumour_necrosis_fac-like_dom"/>
</dbReference>
<proteinExistence type="predicted"/>
<accession>A0A833SG66</accession>
<evidence type="ECO:0000313" key="4">
    <source>
        <dbReference type="Proteomes" id="UP000602510"/>
    </source>
</evidence>
<evidence type="ECO:0000256" key="1">
    <source>
        <dbReference type="SAM" id="Coils"/>
    </source>
</evidence>
<keyword evidence="4" id="KW-1185">Reference proteome</keyword>
<dbReference type="EMBL" id="JAACNO010000136">
    <property type="protein sequence ID" value="KAF4149795.1"/>
    <property type="molecule type" value="Genomic_DNA"/>
</dbReference>
<evidence type="ECO:0000313" key="3">
    <source>
        <dbReference type="EMBL" id="KAF4149795.1"/>
    </source>
</evidence>
<dbReference type="Proteomes" id="UP000602510">
    <property type="component" value="Unassembled WGS sequence"/>
</dbReference>